<feature type="binding site" evidence="15">
    <location>
        <position position="175"/>
    </location>
    <ligand>
        <name>NADP(+)</name>
        <dbReference type="ChEBI" id="CHEBI:58349"/>
    </ligand>
</feature>
<evidence type="ECO:0000256" key="1">
    <source>
        <dbReference type="ARBA" id="ARBA00002151"/>
    </source>
</evidence>
<dbReference type="KEGG" id="hhc:M911_08540"/>
<evidence type="ECO:0000256" key="16">
    <source>
        <dbReference type="PIRSR" id="PIRSR006769-3"/>
    </source>
</evidence>
<evidence type="ECO:0000256" key="13">
    <source>
        <dbReference type="PIRNR" id="PIRNR006769"/>
    </source>
</evidence>
<proteinExistence type="inferred from homology"/>
<dbReference type="AlphaFoldDB" id="W8KHF2"/>
<evidence type="ECO:0000259" key="17">
    <source>
        <dbReference type="PROSITE" id="PS51747"/>
    </source>
</evidence>
<comment type="pathway">
    <text evidence="2 13">Cofactor biosynthesis; riboflavin biosynthesis; 5-amino-6-(D-ribitylamino)uracil from GTP: step 2/4.</text>
</comment>
<dbReference type="FunFam" id="3.40.140.10:FF:000025">
    <property type="entry name" value="Riboflavin biosynthesis protein RibD"/>
    <property type="match status" value="1"/>
</dbReference>
<dbReference type="Proteomes" id="UP000019442">
    <property type="component" value="Chromosome"/>
</dbReference>
<dbReference type="InterPro" id="IPR016193">
    <property type="entry name" value="Cytidine_deaminase-like"/>
</dbReference>
<feature type="binding site" evidence="16">
    <location>
        <position position="80"/>
    </location>
    <ligand>
        <name>Zn(2+)</name>
        <dbReference type="ChEBI" id="CHEBI:29105"/>
        <note>catalytic</note>
    </ligand>
</feature>
<feature type="binding site" evidence="15">
    <location>
        <position position="205"/>
    </location>
    <ligand>
        <name>NADP(+)</name>
        <dbReference type="ChEBI" id="CHEBI:58349"/>
    </ligand>
</feature>
<dbReference type="Pfam" id="PF00383">
    <property type="entry name" value="dCMP_cyt_deam_1"/>
    <property type="match status" value="1"/>
</dbReference>
<organism evidence="18 19">
    <name type="scientific">Ectothiorhodospira haloalkaliphila</name>
    <dbReference type="NCBI Taxonomy" id="421628"/>
    <lineage>
        <taxon>Bacteria</taxon>
        <taxon>Pseudomonadati</taxon>
        <taxon>Pseudomonadota</taxon>
        <taxon>Gammaproteobacteria</taxon>
        <taxon>Chromatiales</taxon>
        <taxon>Ectothiorhodospiraceae</taxon>
        <taxon>Ectothiorhodospira</taxon>
    </lineage>
</organism>
<dbReference type="PATRIC" id="fig|1354791.3.peg.2163"/>
<evidence type="ECO:0000256" key="11">
    <source>
        <dbReference type="ARBA" id="ARBA00023002"/>
    </source>
</evidence>
<dbReference type="PROSITE" id="PS51747">
    <property type="entry name" value="CYT_DCMP_DEAMINASES_2"/>
    <property type="match status" value="1"/>
</dbReference>
<gene>
    <name evidence="18" type="ORF">M911_08540</name>
</gene>
<evidence type="ECO:0000256" key="12">
    <source>
        <dbReference type="ARBA" id="ARBA00023268"/>
    </source>
</evidence>
<dbReference type="NCBIfam" id="TIGR00227">
    <property type="entry name" value="ribD_Cterm"/>
    <property type="match status" value="1"/>
</dbReference>
<dbReference type="InterPro" id="IPR050765">
    <property type="entry name" value="Riboflavin_Biosynth_HTPR"/>
</dbReference>
<feature type="domain" description="CMP/dCMP-type deaminase" evidence="17">
    <location>
        <begin position="6"/>
        <end position="128"/>
    </location>
</feature>
<dbReference type="InterPro" id="IPR002125">
    <property type="entry name" value="CMP_dCMP_dom"/>
</dbReference>
<feature type="binding site" evidence="15">
    <location>
        <position position="304"/>
    </location>
    <ligand>
        <name>substrate</name>
    </ligand>
</feature>
<dbReference type="GO" id="GO:0050661">
    <property type="term" value="F:NADP binding"/>
    <property type="evidence" value="ECO:0007669"/>
    <property type="project" value="InterPro"/>
</dbReference>
<keyword evidence="10 13" id="KW-0521">NADP</keyword>
<dbReference type="EC" id="3.5.4.26" evidence="13"/>
<dbReference type="CDD" id="cd01284">
    <property type="entry name" value="Riboflavin_deaminase-reductase"/>
    <property type="match status" value="1"/>
</dbReference>
<keyword evidence="12" id="KW-0511">Multifunctional enzyme</keyword>
<feature type="binding site" evidence="15">
    <location>
        <position position="173"/>
    </location>
    <ligand>
        <name>substrate</name>
    </ligand>
</feature>
<comment type="similarity">
    <text evidence="5 13">In the C-terminal section; belongs to the HTP reductase family.</text>
</comment>
<keyword evidence="19" id="KW-1185">Reference proteome</keyword>
<evidence type="ECO:0000256" key="6">
    <source>
        <dbReference type="ARBA" id="ARBA00022619"/>
    </source>
</evidence>
<feature type="binding site" evidence="15">
    <location>
        <position position="159"/>
    </location>
    <ligand>
        <name>NADP(+)</name>
        <dbReference type="ChEBI" id="CHEBI:58349"/>
    </ligand>
</feature>
<dbReference type="PIRSF" id="PIRSF006769">
    <property type="entry name" value="RibD"/>
    <property type="match status" value="1"/>
</dbReference>
<comment type="similarity">
    <text evidence="4 13">In the N-terminal section; belongs to the cytidine and deoxycytidylate deaminase family.</text>
</comment>
<dbReference type="Gene3D" id="3.40.140.10">
    <property type="entry name" value="Cytidine Deaminase, domain 2"/>
    <property type="match status" value="1"/>
</dbReference>
<sequence>MTDFSPDDHRFMARALQLAAMGLYTTDPNPRVGCVVVRGAQVVGEGYHVRAGEAHAEVRALRAAGEQARNSTVYVTLEPCNHHGRTPPCVDALLAAGVGRVVVAMEDPNPLVSGQGLERLRQAGVGVAHGLMAEAAHDLNPGFISRMRRGRPWVRVKMAASLDGRTAMASGESQWITGEAARQDVQRLRARASALLTGMGTVLADDPRLNVRIAAAELGVDGVVKQPLRVVLDRQGQLSAAARLFQDAAPVQVFTTEHRVEELQAQLAGTGARVQGVPRAGGHLDLSAVLAALAAQEVNEVHVEAGLRLSGALMQAGYVDELVVYLAPHLMGSDARGLMELPIQRMAGRVPLEIRDIRPVGRDWRVTARPSAA</sequence>
<evidence type="ECO:0000256" key="8">
    <source>
        <dbReference type="ARBA" id="ARBA00022801"/>
    </source>
</evidence>
<dbReference type="GO" id="GO:0009231">
    <property type="term" value="P:riboflavin biosynthetic process"/>
    <property type="evidence" value="ECO:0007669"/>
    <property type="project" value="UniProtKB-UniPathway"/>
</dbReference>
<dbReference type="SUPFAM" id="SSF53597">
    <property type="entry name" value="Dihydrofolate reductase-like"/>
    <property type="match status" value="1"/>
</dbReference>
<dbReference type="GO" id="GO:0008835">
    <property type="term" value="F:diaminohydroxyphosphoribosylaminopyrimidine deaminase activity"/>
    <property type="evidence" value="ECO:0007669"/>
    <property type="project" value="UniProtKB-EC"/>
</dbReference>
<evidence type="ECO:0000256" key="14">
    <source>
        <dbReference type="PIRSR" id="PIRSR006769-1"/>
    </source>
</evidence>
<dbReference type="EMBL" id="CP007268">
    <property type="protein sequence ID" value="AHK79194.1"/>
    <property type="molecule type" value="Genomic_DNA"/>
</dbReference>
<keyword evidence="7 13" id="KW-0479">Metal-binding</keyword>
<dbReference type="InterPro" id="IPR024072">
    <property type="entry name" value="DHFR-like_dom_sf"/>
</dbReference>
<feature type="binding site" evidence="15">
    <location>
        <position position="209"/>
    </location>
    <ligand>
        <name>substrate</name>
    </ligand>
</feature>
<dbReference type="InterPro" id="IPR004794">
    <property type="entry name" value="Eubact_RibD"/>
</dbReference>
<dbReference type="PANTHER" id="PTHR38011:SF7">
    <property type="entry name" value="2,5-DIAMINO-6-RIBOSYLAMINO-4(3H)-PYRIMIDINONE 5'-PHOSPHATE REDUCTASE"/>
    <property type="match status" value="1"/>
</dbReference>
<keyword evidence="9 13" id="KW-0862">Zinc</keyword>
<keyword evidence="6 13" id="KW-0686">Riboflavin biosynthesis</keyword>
<feature type="binding site" evidence="16">
    <location>
        <position position="55"/>
    </location>
    <ligand>
        <name>Zn(2+)</name>
        <dbReference type="ChEBI" id="CHEBI:29105"/>
        <note>catalytic</note>
    </ligand>
</feature>
<reference evidence="18 19" key="1">
    <citation type="journal article" date="2014" name="J Genomics">
        <title>Draft Genome Sequence of the Extremely Halophilic Phototrophic Purple Sulfur Bacterium Halorhodospira halochloris.</title>
        <authorList>
            <person name="Singh K.S."/>
            <person name="Kirksey J."/>
            <person name="Hoff W.D."/>
            <person name="Deole R."/>
        </authorList>
    </citation>
    <scope>NUCLEOTIDE SEQUENCE [LARGE SCALE GENOMIC DNA]</scope>
    <source>
        <strain evidence="18 19">A</strain>
    </source>
</reference>
<comment type="catalytic activity">
    <reaction evidence="13">
        <text>5-amino-6-(5-phospho-D-ribitylamino)uracil + NADP(+) = 5-amino-6-(5-phospho-D-ribosylamino)uracil + NADPH + H(+)</text>
        <dbReference type="Rhea" id="RHEA:17845"/>
        <dbReference type="ChEBI" id="CHEBI:15378"/>
        <dbReference type="ChEBI" id="CHEBI:57783"/>
        <dbReference type="ChEBI" id="CHEBI:58349"/>
        <dbReference type="ChEBI" id="CHEBI:58421"/>
        <dbReference type="ChEBI" id="CHEBI:58453"/>
        <dbReference type="EC" id="1.1.1.193"/>
    </reaction>
</comment>
<dbReference type="InterPro" id="IPR011549">
    <property type="entry name" value="RibD_C"/>
</dbReference>
<feature type="binding site" evidence="15">
    <location>
        <position position="212"/>
    </location>
    <ligand>
        <name>substrate</name>
    </ligand>
</feature>
<dbReference type="PROSITE" id="PS00903">
    <property type="entry name" value="CYT_DCMP_DEAMINASES_1"/>
    <property type="match status" value="1"/>
</dbReference>
<dbReference type="RefSeq" id="WP_025281637.1">
    <property type="nucleotide sequence ID" value="NZ_CP007268.1"/>
</dbReference>
<feature type="active site" description="Proton donor" evidence="14">
    <location>
        <position position="57"/>
    </location>
</feature>
<evidence type="ECO:0000256" key="7">
    <source>
        <dbReference type="ARBA" id="ARBA00022723"/>
    </source>
</evidence>
<evidence type="ECO:0000256" key="9">
    <source>
        <dbReference type="ARBA" id="ARBA00022833"/>
    </source>
</evidence>
<feature type="binding site" evidence="15">
    <location>
        <position position="189"/>
    </location>
    <ligand>
        <name>substrate</name>
    </ligand>
</feature>
<dbReference type="UniPathway" id="UPA00275">
    <property type="reaction ID" value="UER00401"/>
</dbReference>
<keyword evidence="11 13" id="KW-0560">Oxidoreductase</keyword>
<reference evidence="19" key="2">
    <citation type="submission" date="2014-02" db="EMBL/GenBank/DDBJ databases">
        <title>Draft Genome Sequence of extremely halophilic bacteria Halorhodospira halochloris.</title>
        <authorList>
            <person name="Singh K.S."/>
        </authorList>
    </citation>
    <scope>NUCLEOTIDE SEQUENCE [LARGE SCALE GENOMIC DNA]</scope>
    <source>
        <strain evidence="19">A</strain>
    </source>
</reference>
<evidence type="ECO:0000256" key="10">
    <source>
        <dbReference type="ARBA" id="ARBA00022857"/>
    </source>
</evidence>
<evidence type="ECO:0000256" key="3">
    <source>
        <dbReference type="ARBA" id="ARBA00004910"/>
    </source>
</evidence>
<dbReference type="InterPro" id="IPR002734">
    <property type="entry name" value="RibDG_C"/>
</dbReference>
<evidence type="ECO:0000256" key="2">
    <source>
        <dbReference type="ARBA" id="ARBA00004882"/>
    </source>
</evidence>
<keyword evidence="8 13" id="KW-0378">Hydrolase</keyword>
<comment type="cofactor">
    <cofactor evidence="13 16">
        <name>Zn(2+)</name>
        <dbReference type="ChEBI" id="CHEBI:29105"/>
    </cofactor>
    <text evidence="13 16">Binds 1 zinc ion.</text>
</comment>
<dbReference type="SUPFAM" id="SSF53927">
    <property type="entry name" value="Cytidine deaminase-like"/>
    <property type="match status" value="1"/>
</dbReference>
<evidence type="ECO:0000313" key="18">
    <source>
        <dbReference type="EMBL" id="AHK79194.1"/>
    </source>
</evidence>
<protein>
    <recommendedName>
        <fullName evidence="13">Riboflavin biosynthesis protein RibD</fullName>
    </recommendedName>
    <domain>
        <recommendedName>
            <fullName evidence="13">Diaminohydroxyphosphoribosylaminopyrimidine deaminase</fullName>
            <shortName evidence="13">DRAP deaminase</shortName>
            <ecNumber evidence="13">3.5.4.26</ecNumber>
        </recommendedName>
        <alternativeName>
            <fullName evidence="13">Riboflavin-specific deaminase</fullName>
        </alternativeName>
    </domain>
    <domain>
        <recommendedName>
            <fullName evidence="13">5-amino-6-(5-phosphoribosylamino)uracil reductase</fullName>
            <ecNumber evidence="13">1.1.1.193</ecNumber>
        </recommendedName>
        <alternativeName>
            <fullName evidence="13">HTP reductase</fullName>
        </alternativeName>
    </domain>
</protein>
<evidence type="ECO:0000313" key="19">
    <source>
        <dbReference type="Proteomes" id="UP000019442"/>
    </source>
</evidence>
<evidence type="ECO:0000256" key="15">
    <source>
        <dbReference type="PIRSR" id="PIRSR006769-2"/>
    </source>
</evidence>
<comment type="function">
    <text evidence="1 13">Converts 2,5-diamino-6-(ribosylamino)-4(3h)-pyrimidinone 5'-phosphate into 5-amino-6-(ribosylamino)-2,4(1h,3h)-pyrimidinedione 5'-phosphate.</text>
</comment>
<name>W8KHF2_9GAMM</name>
<dbReference type="EC" id="1.1.1.193" evidence="13"/>
<dbReference type="NCBIfam" id="TIGR00326">
    <property type="entry name" value="eubact_ribD"/>
    <property type="match status" value="1"/>
</dbReference>
<comment type="catalytic activity">
    <reaction evidence="13">
        <text>2,5-diamino-6-hydroxy-4-(5-phosphoribosylamino)-pyrimidine + H2O + H(+) = 5-amino-6-(5-phospho-D-ribosylamino)uracil + NH4(+)</text>
        <dbReference type="Rhea" id="RHEA:21868"/>
        <dbReference type="ChEBI" id="CHEBI:15377"/>
        <dbReference type="ChEBI" id="CHEBI:15378"/>
        <dbReference type="ChEBI" id="CHEBI:28938"/>
        <dbReference type="ChEBI" id="CHEBI:58453"/>
        <dbReference type="ChEBI" id="CHEBI:58614"/>
        <dbReference type="EC" id="3.5.4.26"/>
    </reaction>
</comment>
<feature type="binding site" evidence="15">
    <location>
        <position position="201"/>
    </location>
    <ligand>
        <name>NADP(+)</name>
        <dbReference type="ChEBI" id="CHEBI:58349"/>
    </ligand>
</feature>
<evidence type="ECO:0000256" key="5">
    <source>
        <dbReference type="ARBA" id="ARBA00007417"/>
    </source>
</evidence>
<dbReference type="InterPro" id="IPR016192">
    <property type="entry name" value="APOBEC/CMP_deaminase_Zn-bd"/>
</dbReference>
<dbReference type="Gene3D" id="3.40.430.10">
    <property type="entry name" value="Dihydrofolate Reductase, subunit A"/>
    <property type="match status" value="1"/>
</dbReference>
<dbReference type="GO" id="GO:0008270">
    <property type="term" value="F:zinc ion binding"/>
    <property type="evidence" value="ECO:0007669"/>
    <property type="project" value="InterPro"/>
</dbReference>
<feature type="binding site" evidence="16">
    <location>
        <position position="89"/>
    </location>
    <ligand>
        <name>Zn(2+)</name>
        <dbReference type="ChEBI" id="CHEBI:29105"/>
        <note>catalytic</note>
    </ligand>
</feature>
<dbReference type="PANTHER" id="PTHR38011">
    <property type="entry name" value="DIHYDROFOLATE REDUCTASE FAMILY PROTEIN (AFU_ORTHOLOGUE AFUA_8G06820)"/>
    <property type="match status" value="1"/>
</dbReference>
<dbReference type="HOGENOM" id="CLU_036590_1_2_6"/>
<accession>W8KHF2</accession>
<comment type="pathway">
    <text evidence="3 13">Cofactor biosynthesis; riboflavin biosynthesis; 5-amino-6-(D-ribitylamino)uracil from GTP: step 3/4.</text>
</comment>
<dbReference type="GO" id="GO:0008703">
    <property type="term" value="F:5-amino-6-(5-phosphoribosylamino)uracil reductase activity"/>
    <property type="evidence" value="ECO:0007669"/>
    <property type="project" value="UniProtKB-EC"/>
</dbReference>
<feature type="binding site" evidence="15">
    <location>
        <begin position="306"/>
        <end position="312"/>
    </location>
    <ligand>
        <name>NADP(+)</name>
        <dbReference type="ChEBI" id="CHEBI:58349"/>
    </ligand>
</feature>
<evidence type="ECO:0000256" key="4">
    <source>
        <dbReference type="ARBA" id="ARBA00005259"/>
    </source>
</evidence>
<dbReference type="Pfam" id="PF01872">
    <property type="entry name" value="RibD_C"/>
    <property type="match status" value="1"/>
</dbReference>